<dbReference type="Gene3D" id="3.30.1330.90">
    <property type="entry name" value="D-3-phosphoglycerate dehydrogenase, domain 3"/>
    <property type="match status" value="1"/>
</dbReference>
<evidence type="ECO:0000313" key="9">
    <source>
        <dbReference type="EMBL" id="SVE00966.1"/>
    </source>
</evidence>
<dbReference type="InterPro" id="IPR051318">
    <property type="entry name" value="Fe-S_L-Ser"/>
</dbReference>
<feature type="domain" description="Serine dehydratase beta chain" evidence="8">
    <location>
        <begin position="4"/>
        <end position="156"/>
    </location>
</feature>
<dbReference type="EMBL" id="UINC01187967">
    <property type="protein sequence ID" value="SVE00966.1"/>
    <property type="molecule type" value="Genomic_DNA"/>
</dbReference>
<dbReference type="InterPro" id="IPR029009">
    <property type="entry name" value="ASB_dom_sf"/>
</dbReference>
<dbReference type="PANTHER" id="PTHR30182">
    <property type="entry name" value="L-SERINE DEHYDRATASE"/>
    <property type="match status" value="1"/>
</dbReference>
<organism evidence="9">
    <name type="scientific">marine metagenome</name>
    <dbReference type="NCBI Taxonomy" id="408172"/>
    <lineage>
        <taxon>unclassified sequences</taxon>
        <taxon>metagenomes</taxon>
        <taxon>ecological metagenomes</taxon>
    </lineage>
</organism>
<dbReference type="PANTHER" id="PTHR30182:SF1">
    <property type="entry name" value="L-SERINE DEHYDRATASE 1"/>
    <property type="match status" value="1"/>
</dbReference>
<keyword evidence="3" id="KW-0004">4Fe-4S</keyword>
<dbReference type="SUPFAM" id="SSF143548">
    <property type="entry name" value="Serine metabolism enzymes domain"/>
    <property type="match status" value="1"/>
</dbReference>
<evidence type="ECO:0000259" key="8">
    <source>
        <dbReference type="Pfam" id="PF03315"/>
    </source>
</evidence>
<keyword evidence="4" id="KW-0479">Metal-binding</keyword>
<reference evidence="9" key="1">
    <citation type="submission" date="2018-05" db="EMBL/GenBank/DDBJ databases">
        <authorList>
            <person name="Lanie J.A."/>
            <person name="Ng W.-L."/>
            <person name="Kazmierczak K.M."/>
            <person name="Andrzejewski T.M."/>
            <person name="Davidsen T.M."/>
            <person name="Wayne K.J."/>
            <person name="Tettelin H."/>
            <person name="Glass J.I."/>
            <person name="Rusch D."/>
            <person name="Podicherti R."/>
            <person name="Tsui H.-C.T."/>
            <person name="Winkler M.E."/>
        </authorList>
    </citation>
    <scope>NUCLEOTIDE SEQUENCE</scope>
</reference>
<dbReference type="GO" id="GO:0051539">
    <property type="term" value="F:4 iron, 4 sulfur cluster binding"/>
    <property type="evidence" value="ECO:0007669"/>
    <property type="project" value="UniProtKB-KW"/>
</dbReference>
<sequence length="229" mass="25290">MAVSVFDLFSIGIGPSSSHTVGPMRAARFFAAHMATDTDGTQLSRVHVELFGSLGLTGKGHGTDKAILLGLLGKRPETLDPDTVDGLIQKVRDGKSLSILGKHPIPFTPETDLTFNRKKSLPFHPNGMIYQAFCGEEKVLERTYYSVGGGFVVDDEAIGQETILPDDRALPFPFRSGDELLKLCTENKMSISQIMLQNECTRKSEEEVRKGLLEIWNVMKECVKRGFRS</sequence>
<proteinExistence type="predicted"/>
<evidence type="ECO:0000256" key="5">
    <source>
        <dbReference type="ARBA" id="ARBA00023004"/>
    </source>
</evidence>
<comment type="cofactor">
    <cofactor evidence="1">
        <name>[4Fe-4S] cluster</name>
        <dbReference type="ChEBI" id="CHEBI:49883"/>
    </cofactor>
</comment>
<dbReference type="GO" id="GO:0046872">
    <property type="term" value="F:metal ion binding"/>
    <property type="evidence" value="ECO:0007669"/>
    <property type="project" value="UniProtKB-KW"/>
</dbReference>
<dbReference type="InterPro" id="IPR005131">
    <property type="entry name" value="Ser_deHydtase_bsu"/>
</dbReference>
<dbReference type="GO" id="GO:0003941">
    <property type="term" value="F:L-serine ammonia-lyase activity"/>
    <property type="evidence" value="ECO:0007669"/>
    <property type="project" value="InterPro"/>
</dbReference>
<keyword evidence="6" id="KW-0411">Iron-sulfur</keyword>
<dbReference type="Pfam" id="PF03315">
    <property type="entry name" value="SDH_beta"/>
    <property type="match status" value="1"/>
</dbReference>
<accession>A0A382ZZ93</accession>
<keyword evidence="2" id="KW-0312">Gluconeogenesis</keyword>
<evidence type="ECO:0000256" key="7">
    <source>
        <dbReference type="ARBA" id="ARBA00023239"/>
    </source>
</evidence>
<gene>
    <name evidence="9" type="ORF">METZ01_LOCUS453820</name>
</gene>
<evidence type="ECO:0000256" key="4">
    <source>
        <dbReference type="ARBA" id="ARBA00022723"/>
    </source>
</evidence>
<dbReference type="AlphaFoldDB" id="A0A382ZZ93"/>
<evidence type="ECO:0000256" key="6">
    <source>
        <dbReference type="ARBA" id="ARBA00023014"/>
    </source>
</evidence>
<evidence type="ECO:0000256" key="2">
    <source>
        <dbReference type="ARBA" id="ARBA00022432"/>
    </source>
</evidence>
<evidence type="ECO:0000256" key="3">
    <source>
        <dbReference type="ARBA" id="ARBA00022485"/>
    </source>
</evidence>
<protein>
    <recommendedName>
        <fullName evidence="8">Serine dehydratase beta chain domain-containing protein</fullName>
    </recommendedName>
</protein>
<keyword evidence="5" id="KW-0408">Iron</keyword>
<feature type="non-terminal residue" evidence="9">
    <location>
        <position position="229"/>
    </location>
</feature>
<evidence type="ECO:0000256" key="1">
    <source>
        <dbReference type="ARBA" id="ARBA00001966"/>
    </source>
</evidence>
<dbReference type="FunFam" id="3.30.1330.90:FF:000001">
    <property type="entry name" value="L-serine ammonia-lyase 1"/>
    <property type="match status" value="1"/>
</dbReference>
<dbReference type="GO" id="GO:0006094">
    <property type="term" value="P:gluconeogenesis"/>
    <property type="evidence" value="ECO:0007669"/>
    <property type="project" value="UniProtKB-KW"/>
</dbReference>
<keyword evidence="7" id="KW-0456">Lyase</keyword>
<name>A0A382ZZ93_9ZZZZ</name>